<evidence type="ECO:0000313" key="3">
    <source>
        <dbReference type="Proteomes" id="UP000656042"/>
    </source>
</evidence>
<reference evidence="2" key="1">
    <citation type="journal article" date="2014" name="Int. J. Syst. Evol. Microbiol.">
        <title>Complete genome sequence of Corynebacterium casei LMG S-19264T (=DSM 44701T), isolated from a smear-ripened cheese.</title>
        <authorList>
            <consortium name="US DOE Joint Genome Institute (JGI-PGF)"/>
            <person name="Walter F."/>
            <person name="Albersmeier A."/>
            <person name="Kalinowski J."/>
            <person name="Ruckert C."/>
        </authorList>
    </citation>
    <scope>NUCLEOTIDE SEQUENCE</scope>
    <source>
        <strain evidence="2">CGMCC 4.7299</strain>
    </source>
</reference>
<feature type="transmembrane region" description="Helical" evidence="1">
    <location>
        <begin position="36"/>
        <end position="55"/>
    </location>
</feature>
<dbReference type="EMBL" id="BMMX01000030">
    <property type="protein sequence ID" value="GGL08576.1"/>
    <property type="molecule type" value="Genomic_DNA"/>
</dbReference>
<sequence length="71" mass="7207">MNCRRCGSKPALGLWMLIAVADVALLAAAAGPLLVLLVVIGVAAVTAGVVGLRVMSKRATGPADVVVRRRA</sequence>
<feature type="transmembrane region" description="Helical" evidence="1">
    <location>
        <begin position="12"/>
        <end position="30"/>
    </location>
</feature>
<keyword evidence="1" id="KW-0812">Transmembrane</keyword>
<accession>A0A8J3C4L5</accession>
<dbReference type="AlphaFoldDB" id="A0A8J3C4L5"/>
<dbReference type="RefSeq" id="WP_189081650.1">
    <property type="nucleotide sequence ID" value="NZ_BMMX01000030.1"/>
</dbReference>
<keyword evidence="1" id="KW-1133">Transmembrane helix</keyword>
<reference evidence="2" key="2">
    <citation type="submission" date="2020-09" db="EMBL/GenBank/DDBJ databases">
        <authorList>
            <person name="Sun Q."/>
            <person name="Zhou Y."/>
        </authorList>
    </citation>
    <scope>NUCLEOTIDE SEQUENCE</scope>
    <source>
        <strain evidence="2">CGMCC 4.7299</strain>
    </source>
</reference>
<keyword evidence="1" id="KW-0472">Membrane</keyword>
<organism evidence="2 3">
    <name type="scientific">Mangrovihabitans endophyticus</name>
    <dbReference type="NCBI Taxonomy" id="1751298"/>
    <lineage>
        <taxon>Bacteria</taxon>
        <taxon>Bacillati</taxon>
        <taxon>Actinomycetota</taxon>
        <taxon>Actinomycetes</taxon>
        <taxon>Micromonosporales</taxon>
        <taxon>Micromonosporaceae</taxon>
        <taxon>Mangrovihabitans</taxon>
    </lineage>
</organism>
<name>A0A8J3C4L5_9ACTN</name>
<protein>
    <submittedName>
        <fullName evidence="2">Uncharacterized protein</fullName>
    </submittedName>
</protein>
<evidence type="ECO:0000313" key="2">
    <source>
        <dbReference type="EMBL" id="GGL08576.1"/>
    </source>
</evidence>
<proteinExistence type="predicted"/>
<keyword evidence="3" id="KW-1185">Reference proteome</keyword>
<evidence type="ECO:0000256" key="1">
    <source>
        <dbReference type="SAM" id="Phobius"/>
    </source>
</evidence>
<dbReference type="Proteomes" id="UP000656042">
    <property type="component" value="Unassembled WGS sequence"/>
</dbReference>
<comment type="caution">
    <text evidence="2">The sequence shown here is derived from an EMBL/GenBank/DDBJ whole genome shotgun (WGS) entry which is preliminary data.</text>
</comment>
<gene>
    <name evidence="2" type="ORF">GCM10012284_48970</name>
</gene>